<evidence type="ECO:0000256" key="2">
    <source>
        <dbReference type="ARBA" id="ARBA00011524"/>
    </source>
</evidence>
<feature type="region of interest" description="Disordered" evidence="6">
    <location>
        <begin position="1111"/>
        <end position="1157"/>
    </location>
</feature>
<dbReference type="SMART" id="SM00386">
    <property type="entry name" value="HAT"/>
    <property type="match status" value="5"/>
</dbReference>
<keyword evidence="3" id="KW-0698">rRNA processing</keyword>
<dbReference type="Pfam" id="PF23231">
    <property type="entry name" value="HAT_Syf1_CNRKL1_C"/>
    <property type="match status" value="1"/>
</dbReference>
<keyword evidence="4" id="KW-0677">Repeat</keyword>
<dbReference type="SUPFAM" id="SSF48452">
    <property type="entry name" value="TPR-like"/>
    <property type="match status" value="1"/>
</dbReference>
<dbReference type="FunFam" id="1.25.40.10:FF:000727">
    <property type="entry name" value="Chromosome 1, whole genome shotgun sequence"/>
    <property type="match status" value="1"/>
</dbReference>
<feature type="domain" description="S1 motif" evidence="7">
    <location>
        <begin position="675"/>
        <end position="749"/>
    </location>
</feature>
<feature type="compositionally biased region" description="Acidic residues" evidence="6">
    <location>
        <begin position="1113"/>
        <end position="1132"/>
    </location>
</feature>
<dbReference type="FunFam" id="2.40.50.140:FF:000148">
    <property type="entry name" value="protein RRP5 homolog isoform X1"/>
    <property type="match status" value="1"/>
</dbReference>
<dbReference type="FunFam" id="2.40.50.140:FF:000155">
    <property type="entry name" value="rRNA biogenesis protein RRP5"/>
    <property type="match status" value="1"/>
</dbReference>
<dbReference type="InterPro" id="IPR012340">
    <property type="entry name" value="NA-bd_OB-fold"/>
</dbReference>
<feature type="domain" description="S1 motif" evidence="7">
    <location>
        <begin position="588"/>
        <end position="657"/>
    </location>
</feature>
<keyword evidence="9" id="KW-1185">Reference proteome</keyword>
<dbReference type="SMART" id="SM00316">
    <property type="entry name" value="S1"/>
    <property type="match status" value="10"/>
</dbReference>
<accession>A0AAD7BTZ8</accession>
<feature type="domain" description="S1 motif" evidence="7">
    <location>
        <begin position="412"/>
        <end position="482"/>
    </location>
</feature>
<feature type="domain" description="S1 motif" evidence="7">
    <location>
        <begin position="951"/>
        <end position="1022"/>
    </location>
</feature>
<comment type="caution">
    <text evidence="8">The sequence shown here is derived from an EMBL/GenBank/DDBJ whole genome shotgun (WGS) entry which is preliminary data.</text>
</comment>
<dbReference type="SUPFAM" id="SSF50249">
    <property type="entry name" value="Nucleic acid-binding proteins"/>
    <property type="match status" value="9"/>
</dbReference>
<proteinExistence type="predicted"/>
<comment type="subcellular location">
    <subcellularLocation>
        <location evidence="1">Nucleus</location>
        <location evidence="1">Nucleolus</location>
    </subcellularLocation>
</comment>
<dbReference type="Gene3D" id="2.40.50.140">
    <property type="entry name" value="Nucleic acid-binding proteins"/>
    <property type="match status" value="8"/>
</dbReference>
<dbReference type="InterPro" id="IPR003107">
    <property type="entry name" value="HAT"/>
</dbReference>
<name>A0AAD7BTZ8_9AGAR</name>
<protein>
    <recommendedName>
        <fullName evidence="7">S1 motif domain-containing protein</fullName>
    </recommendedName>
</protein>
<dbReference type="PROSITE" id="PS50126">
    <property type="entry name" value="S1"/>
    <property type="match status" value="10"/>
</dbReference>
<dbReference type="Proteomes" id="UP001221142">
    <property type="component" value="Unassembled WGS sequence"/>
</dbReference>
<sequence>MAAVKRPLDDPSTARKSKKTKTDDAPQTTSQLVADEVDFPRGGGTSFTPLEVKAIRAEAVKEANAELFQDSQADGKPTQKRKRKSEVQTKEKSDTIRIEHLNYKRLDVGMKILGQIISVEPLALIVSLPNQLFAHVPITNVSSQFTSILESKMDQDNDEDEDEDSESPIPELSDIFRPGQYIRAVISAVHAAGSTDVSGIGKSRDETVRASRRVELSLLPERVNAGVQKSDLKAGFTIAAAVQSIEDHGYILNLGVPEISAFLSFKHAEHAEAKLSVGQLLDVTVTSVSSNGRTCNVAARSSTFTESCLTEVTNANSVLPGTLVQALITAVHPTGLNLQILGFFDGTIDQFHLPPDPTGKLYKIGKKVKARVLYGYSTTPPRFALALSPHVLSLGVRRIKNKVSIQEAYPVGTIFEEAKVLRIEPERGAVVEIDGGALQGFIHVSDASDDHLPSLSWKVGSIHRARVTGYFPFDGLVQLSAKPSILEQKFLQVGDIQLGEVIKGTIKNLTDSGLFVSISGNVDGVVWPNHYADIALKHPAKRFKVGAAIKCRVLVVDVGRKRVSLTAKKTLVDSPLPVIGSVDDAKIGSVVHAVVFKVKEKHLLVEFFNNIRALVPAREVSETPISNLAESFPVGKVIKVRILSVEPEHGRIIASVRQASPSFDVSADISAVEIGNIVQGTIAEIHADNVVLTLQPSQVRALISLNNLANYKKMIVGQLRVLLKVGEGLEDLIVVTRNVEKSFVIVACKPKTKAAMPAKEALTMDLVSIGSVVSGRVARHIRHGALVKLTSQIGGILHPTDAGDDYDSATAFPLVDSILKASVVSIDKDKKQLGLSMRHSRMYPDQGNSVVDREIKDLSDLYVGATIRGFVKSVAEHGLFVTVGRDIDARVQIKELFDDFVKEWKDRFTPNQLVKGRILSVDLENKKVEMTLRSGDLSRATSSLVTNLKQGQKVDGVVTRIEDYGIFIKADGSKLTGLCHKSQLSDNPNADVAVAVRGFREGDRVKAYVLAVDKRKVSFSLKPSHFDDEDFKEPEEDGDVPDAQAGALDEDQNMPEDAEEDGGDSDDEDAMQVDIDAVSHLYQSTSKPSNPSTSSHTQALELSGGFQWSTNLEIEDDPSDPSESDDDPDEEQLEKKKKRRKKQIEQDLTADMHTKTPQSNADFERLLLGSPNSSYLWVQYMSFQLQLSEVEKAREIARRALQTINFREEQERLNVWIALLNLENVYGTDETIESTFKEAARANDSKTVHLRLALIFDQSDKPTKAEEQYQRTCKKFAQSSKVWTLFGEYYLRRGEIEASRALLPRCLQCLDKRKHLKTISRFAQLEYKLGDPERGRTLFEGIVDSHPKRLDIWSVYMDMEAAQERIQVLRTLFERVLAQKLTSHKAKAFFKKWLELEKRLGDEDGVGHVKAKAVEWTQNAS</sequence>
<feature type="compositionally biased region" description="Basic and acidic residues" evidence="6">
    <location>
        <begin position="1"/>
        <end position="13"/>
    </location>
</feature>
<dbReference type="Pfam" id="PF00575">
    <property type="entry name" value="S1"/>
    <property type="match status" value="3"/>
</dbReference>
<dbReference type="CDD" id="cd05707">
    <property type="entry name" value="S1_Rrp5_repeat_sc11"/>
    <property type="match status" value="1"/>
</dbReference>
<feature type="compositionally biased region" description="Acidic residues" evidence="6">
    <location>
        <begin position="1048"/>
        <end position="1069"/>
    </location>
</feature>
<dbReference type="CDD" id="cd05697">
    <property type="entry name" value="S1_Rrp5_repeat_hs5"/>
    <property type="match status" value="1"/>
</dbReference>
<dbReference type="InterPro" id="IPR048059">
    <property type="entry name" value="Rrp5_S1_rpt_hs1_sc1"/>
</dbReference>
<evidence type="ECO:0000256" key="5">
    <source>
        <dbReference type="ARBA" id="ARBA00023242"/>
    </source>
</evidence>
<dbReference type="PANTHER" id="PTHR23270:SF10">
    <property type="entry name" value="PROTEIN RRP5 HOMOLOG"/>
    <property type="match status" value="1"/>
</dbReference>
<comment type="subunit">
    <text evidence="2">Associated with the spliceosome.</text>
</comment>
<evidence type="ECO:0000256" key="6">
    <source>
        <dbReference type="SAM" id="MobiDB-lite"/>
    </source>
</evidence>
<evidence type="ECO:0000313" key="8">
    <source>
        <dbReference type="EMBL" id="KAJ7630753.1"/>
    </source>
</evidence>
<dbReference type="PANTHER" id="PTHR23270">
    <property type="entry name" value="PROGRAMMED CELL DEATH PROTEIN 11 PRE-RRNA PROCESSING PROTEIN RRP5"/>
    <property type="match status" value="1"/>
</dbReference>
<dbReference type="GO" id="GO:0006364">
    <property type="term" value="P:rRNA processing"/>
    <property type="evidence" value="ECO:0007669"/>
    <property type="project" value="UniProtKB-KW"/>
</dbReference>
<dbReference type="Gene3D" id="1.25.40.10">
    <property type="entry name" value="Tetratricopeptide repeat domain"/>
    <property type="match status" value="1"/>
</dbReference>
<dbReference type="Pfam" id="PF23459">
    <property type="entry name" value="S1_RRP5"/>
    <property type="match status" value="1"/>
</dbReference>
<feature type="domain" description="S1 motif" evidence="7">
    <location>
        <begin position="321"/>
        <end position="388"/>
    </location>
</feature>
<dbReference type="GO" id="GO:0003723">
    <property type="term" value="F:RNA binding"/>
    <property type="evidence" value="ECO:0007669"/>
    <property type="project" value="TreeGrafter"/>
</dbReference>
<evidence type="ECO:0000256" key="3">
    <source>
        <dbReference type="ARBA" id="ARBA00022552"/>
    </source>
</evidence>
<feature type="region of interest" description="Disordered" evidence="6">
    <location>
        <begin position="1024"/>
        <end position="1069"/>
    </location>
</feature>
<dbReference type="CDD" id="cd05693">
    <property type="entry name" value="S1_Rrp5_repeat_hs1_sc1"/>
    <property type="match status" value="1"/>
</dbReference>
<feature type="compositionally biased region" description="Acidic residues" evidence="6">
    <location>
        <begin position="156"/>
        <end position="166"/>
    </location>
</feature>
<feature type="domain" description="S1 motif" evidence="7">
    <location>
        <begin position="770"/>
        <end position="838"/>
    </location>
</feature>
<feature type="region of interest" description="Disordered" evidence="6">
    <location>
        <begin position="67"/>
        <end position="93"/>
    </location>
</feature>
<gene>
    <name evidence="8" type="ORF">FB45DRAFT_990686</name>
</gene>
<keyword evidence="5" id="KW-0539">Nucleus</keyword>
<dbReference type="GO" id="GO:0032040">
    <property type="term" value="C:small-subunit processome"/>
    <property type="evidence" value="ECO:0007669"/>
    <property type="project" value="TreeGrafter"/>
</dbReference>
<organism evidence="8 9">
    <name type="scientific">Roridomyces roridus</name>
    <dbReference type="NCBI Taxonomy" id="1738132"/>
    <lineage>
        <taxon>Eukaryota</taxon>
        <taxon>Fungi</taxon>
        <taxon>Dikarya</taxon>
        <taxon>Basidiomycota</taxon>
        <taxon>Agaricomycotina</taxon>
        <taxon>Agaricomycetes</taxon>
        <taxon>Agaricomycetidae</taxon>
        <taxon>Agaricales</taxon>
        <taxon>Marasmiineae</taxon>
        <taxon>Mycenaceae</taxon>
        <taxon>Roridomyces</taxon>
    </lineage>
</organism>
<dbReference type="InterPro" id="IPR045209">
    <property type="entry name" value="Rrp5"/>
</dbReference>
<feature type="region of interest" description="Disordered" evidence="6">
    <location>
        <begin position="1"/>
        <end position="46"/>
    </location>
</feature>
<dbReference type="InterPro" id="IPR055430">
    <property type="entry name" value="HAT_Syf1_CNRKL1_C"/>
</dbReference>
<dbReference type="InterPro" id="IPR011990">
    <property type="entry name" value="TPR-like_helical_dom_sf"/>
</dbReference>
<dbReference type="InterPro" id="IPR057302">
    <property type="entry name" value="Rrp5_S1"/>
</dbReference>
<evidence type="ECO:0000313" key="9">
    <source>
        <dbReference type="Proteomes" id="UP001221142"/>
    </source>
</evidence>
<dbReference type="Pfam" id="PF24685">
    <property type="entry name" value="OB_RRP5_4th"/>
    <property type="match status" value="1"/>
</dbReference>
<dbReference type="EMBL" id="JARKIF010000009">
    <property type="protein sequence ID" value="KAJ7630753.1"/>
    <property type="molecule type" value="Genomic_DNA"/>
</dbReference>
<dbReference type="InterPro" id="IPR057301">
    <property type="entry name" value="Rrp5_OB_4th"/>
</dbReference>
<feature type="domain" description="S1 motif" evidence="7">
    <location>
        <begin position="499"/>
        <end position="568"/>
    </location>
</feature>
<feature type="domain" description="S1 motif" evidence="7">
    <location>
        <begin position="235"/>
        <end position="300"/>
    </location>
</feature>
<feature type="region of interest" description="Disordered" evidence="6">
    <location>
        <begin position="152"/>
        <end position="172"/>
    </location>
</feature>
<evidence type="ECO:0000256" key="4">
    <source>
        <dbReference type="ARBA" id="ARBA00022737"/>
    </source>
</evidence>
<feature type="domain" description="S1 motif" evidence="7">
    <location>
        <begin position="109"/>
        <end position="213"/>
    </location>
</feature>
<evidence type="ECO:0000259" key="7">
    <source>
        <dbReference type="PROSITE" id="PS50126"/>
    </source>
</evidence>
<evidence type="ECO:0000256" key="1">
    <source>
        <dbReference type="ARBA" id="ARBA00004604"/>
    </source>
</evidence>
<dbReference type="FunFam" id="2.40.50.140:FF:000103">
    <property type="entry name" value="protein RRP5 homolog"/>
    <property type="match status" value="2"/>
</dbReference>
<dbReference type="InterPro" id="IPR003029">
    <property type="entry name" value="S1_domain"/>
</dbReference>
<feature type="compositionally biased region" description="Acidic residues" evidence="6">
    <location>
        <begin position="1027"/>
        <end position="1040"/>
    </location>
</feature>
<reference evidence="8" key="1">
    <citation type="submission" date="2023-03" db="EMBL/GenBank/DDBJ databases">
        <title>Massive genome expansion in bonnet fungi (Mycena s.s.) driven by repeated elements and novel gene families across ecological guilds.</title>
        <authorList>
            <consortium name="Lawrence Berkeley National Laboratory"/>
            <person name="Harder C.B."/>
            <person name="Miyauchi S."/>
            <person name="Viragh M."/>
            <person name="Kuo A."/>
            <person name="Thoen E."/>
            <person name="Andreopoulos B."/>
            <person name="Lu D."/>
            <person name="Skrede I."/>
            <person name="Drula E."/>
            <person name="Henrissat B."/>
            <person name="Morin E."/>
            <person name="Kohler A."/>
            <person name="Barry K."/>
            <person name="LaButti K."/>
            <person name="Morin E."/>
            <person name="Salamov A."/>
            <person name="Lipzen A."/>
            <person name="Mereny Z."/>
            <person name="Hegedus B."/>
            <person name="Baldrian P."/>
            <person name="Stursova M."/>
            <person name="Weitz H."/>
            <person name="Taylor A."/>
            <person name="Grigoriev I.V."/>
            <person name="Nagy L.G."/>
            <person name="Martin F."/>
            <person name="Kauserud H."/>
        </authorList>
    </citation>
    <scope>NUCLEOTIDE SEQUENCE</scope>
    <source>
        <strain evidence="8">9284</strain>
    </source>
</reference>
<feature type="domain" description="S1 motif" evidence="7">
    <location>
        <begin position="864"/>
        <end position="933"/>
    </location>
</feature>